<keyword evidence="4 13" id="KW-0812">Transmembrane</keyword>
<evidence type="ECO:0000256" key="4">
    <source>
        <dbReference type="ARBA" id="ARBA00022692"/>
    </source>
</evidence>
<evidence type="ECO:0000256" key="2">
    <source>
        <dbReference type="ARBA" id="ARBA00006068"/>
    </source>
</evidence>
<evidence type="ECO:0000313" key="16">
    <source>
        <dbReference type="Proteomes" id="UP000385544"/>
    </source>
</evidence>
<feature type="compositionally biased region" description="Polar residues" evidence="12">
    <location>
        <begin position="92"/>
        <end position="101"/>
    </location>
</feature>
<evidence type="ECO:0000256" key="6">
    <source>
        <dbReference type="ARBA" id="ARBA00022989"/>
    </source>
</evidence>
<proteinExistence type="inferred from homology"/>
<dbReference type="Pfam" id="PF03816">
    <property type="entry name" value="LytR_cpsA_psr"/>
    <property type="match status" value="1"/>
</dbReference>
<keyword evidence="3" id="KW-1003">Cell membrane</keyword>
<dbReference type="PANTHER" id="PTHR33392:SF8">
    <property type="entry name" value="REGULATORY PROTEIN MSRR"/>
    <property type="match status" value="1"/>
</dbReference>
<evidence type="ECO:0000256" key="10">
    <source>
        <dbReference type="ARBA" id="ARBA00037178"/>
    </source>
</evidence>
<protein>
    <recommendedName>
        <fullName evidence="11">Regulatory protein MsrR</fullName>
    </recommendedName>
</protein>
<evidence type="ECO:0000256" key="12">
    <source>
        <dbReference type="SAM" id="MobiDB-lite"/>
    </source>
</evidence>
<comment type="subcellular location">
    <subcellularLocation>
        <location evidence="1">Cell membrane</location>
        <topology evidence="1">Single-pass type II membrane protein</topology>
    </subcellularLocation>
</comment>
<accession>A0A564SXR7</accession>
<sequence>MGKKSDNLSHHEQLRLDYLYKNIHYLNEREKKEYQYLLRKQEGNQRIESIQEMRNTFSDQQVPENFGYTEQGLPQYPERSRRNKRVKKERVSNYTAENVENSPKPKKEKRHRKIRVKRILAWLAVLLLLIVGGMLFMFIKGLTASNGNPNAKAAQTEVFNGKDTKDGVNILILGTDGRIGQSSSETRTDSIMVLNVGGKNKKMKLVSFMRDTLVHIDGVSQGSGYDQKLNVAYAIGEQNNNQGAELVRQVLKDNFDIDIKYYALVDFSTFATAIDTLFPNGVEMNANFSTIDGEKVSEVQVPDDLNMKDGVVPEQTIKVGKQRMDGRTLLNYARFRKDDEGDFGRTRRQQEVMSAIIQQVKDPTKLFTGSEALGKVFALTSTNVPYSFLLTHGLSSLTNARNGVEKVTIPENGDWIDAYDMYGGQGLLVDFEAYKEKLAQLGLR</sequence>
<evidence type="ECO:0000256" key="13">
    <source>
        <dbReference type="SAM" id="Phobius"/>
    </source>
</evidence>
<evidence type="ECO:0000256" key="3">
    <source>
        <dbReference type="ARBA" id="ARBA00022475"/>
    </source>
</evidence>
<dbReference type="EMBL" id="CABHMZ010000014">
    <property type="protein sequence ID" value="VUW99861.1"/>
    <property type="molecule type" value="Genomic_DNA"/>
</dbReference>
<reference evidence="15 16" key="1">
    <citation type="submission" date="2019-07" db="EMBL/GenBank/DDBJ databases">
        <authorList>
            <person name="Hibberd C M."/>
            <person name="Gehrig L. J."/>
            <person name="Chang H.-W."/>
            <person name="Venkatesh S."/>
        </authorList>
    </citation>
    <scope>NUCLEOTIDE SEQUENCE [LARGE SCALE GENOMIC DNA]</scope>
    <source>
        <strain evidence="15">Streptococcus_constellatus_SS_Bg39</strain>
    </source>
</reference>
<evidence type="ECO:0000259" key="14">
    <source>
        <dbReference type="Pfam" id="PF03816"/>
    </source>
</evidence>
<dbReference type="Gene3D" id="3.40.630.190">
    <property type="entry name" value="LCP protein"/>
    <property type="match status" value="1"/>
</dbReference>
<evidence type="ECO:0000256" key="8">
    <source>
        <dbReference type="ARBA" id="ARBA00023136"/>
    </source>
</evidence>
<dbReference type="GO" id="GO:0005886">
    <property type="term" value="C:plasma membrane"/>
    <property type="evidence" value="ECO:0007669"/>
    <property type="project" value="UniProtKB-SubCell"/>
</dbReference>
<evidence type="ECO:0000256" key="1">
    <source>
        <dbReference type="ARBA" id="ARBA00004401"/>
    </source>
</evidence>
<keyword evidence="5" id="KW-0735">Signal-anchor</keyword>
<keyword evidence="7" id="KW-0805">Transcription regulation</keyword>
<dbReference type="NCBIfam" id="TIGR00350">
    <property type="entry name" value="lytR_cpsA_psr"/>
    <property type="match status" value="1"/>
</dbReference>
<feature type="region of interest" description="Disordered" evidence="12">
    <location>
        <begin position="67"/>
        <end position="109"/>
    </location>
</feature>
<keyword evidence="6 13" id="KW-1133">Transmembrane helix</keyword>
<comment type="function">
    <text evidence="10">Involved in SarA attenuation. Affects resistance to oxacillin and teicoplanin, as well as the synthesis of virulence factors.</text>
</comment>
<dbReference type="PANTHER" id="PTHR33392">
    <property type="entry name" value="POLYISOPRENYL-TEICHOIC ACID--PEPTIDOGLYCAN TEICHOIC ACID TRANSFERASE TAGU"/>
    <property type="match status" value="1"/>
</dbReference>
<dbReference type="Proteomes" id="UP000385544">
    <property type="component" value="Unassembled WGS sequence"/>
</dbReference>
<feature type="domain" description="Cell envelope-related transcriptional attenuator" evidence="14">
    <location>
        <begin position="187"/>
        <end position="361"/>
    </location>
</feature>
<keyword evidence="9" id="KW-0804">Transcription</keyword>
<evidence type="ECO:0000256" key="7">
    <source>
        <dbReference type="ARBA" id="ARBA00023015"/>
    </source>
</evidence>
<organism evidence="15 16">
    <name type="scientific">Streptococcus constellatus</name>
    <dbReference type="NCBI Taxonomy" id="76860"/>
    <lineage>
        <taxon>Bacteria</taxon>
        <taxon>Bacillati</taxon>
        <taxon>Bacillota</taxon>
        <taxon>Bacilli</taxon>
        <taxon>Lactobacillales</taxon>
        <taxon>Streptococcaceae</taxon>
        <taxon>Streptococcus</taxon>
        <taxon>Streptococcus anginosus group</taxon>
    </lineage>
</organism>
<evidence type="ECO:0000256" key="5">
    <source>
        <dbReference type="ARBA" id="ARBA00022968"/>
    </source>
</evidence>
<dbReference type="RefSeq" id="WP_144208974.1">
    <property type="nucleotide sequence ID" value="NZ_CABHMZ010000014.1"/>
</dbReference>
<name>A0A564SXR7_STRCV</name>
<evidence type="ECO:0000256" key="11">
    <source>
        <dbReference type="ARBA" id="ARBA00040752"/>
    </source>
</evidence>
<feature type="transmembrane region" description="Helical" evidence="13">
    <location>
        <begin position="119"/>
        <end position="139"/>
    </location>
</feature>
<gene>
    <name evidence="15" type="primary">msrR</name>
    <name evidence="15" type="ORF">SCSS39_00982</name>
</gene>
<evidence type="ECO:0000313" key="15">
    <source>
        <dbReference type="EMBL" id="VUW99861.1"/>
    </source>
</evidence>
<evidence type="ECO:0000256" key="9">
    <source>
        <dbReference type="ARBA" id="ARBA00023163"/>
    </source>
</evidence>
<comment type="similarity">
    <text evidence="2">Belongs to the LytR/CpsA/Psr (LCP) family.</text>
</comment>
<dbReference type="InterPro" id="IPR050922">
    <property type="entry name" value="LytR/CpsA/Psr_CW_biosynth"/>
</dbReference>
<dbReference type="OrthoDB" id="9782542at2"/>
<keyword evidence="8 13" id="KW-0472">Membrane</keyword>
<dbReference type="AlphaFoldDB" id="A0A564SXR7"/>
<dbReference type="InterPro" id="IPR004474">
    <property type="entry name" value="LytR_CpsA_psr"/>
</dbReference>